<name>A0A0E9WAD6_ANGAN</name>
<evidence type="ECO:0000313" key="1">
    <source>
        <dbReference type="EMBL" id="JAH86453.1"/>
    </source>
</evidence>
<reference evidence="1" key="1">
    <citation type="submission" date="2014-11" db="EMBL/GenBank/DDBJ databases">
        <authorList>
            <person name="Amaro Gonzalez C."/>
        </authorList>
    </citation>
    <scope>NUCLEOTIDE SEQUENCE</scope>
</reference>
<protein>
    <submittedName>
        <fullName evidence="1">Uncharacterized protein</fullName>
    </submittedName>
</protein>
<proteinExistence type="predicted"/>
<accession>A0A0E9WAD6</accession>
<dbReference type="EMBL" id="GBXM01022124">
    <property type="protein sequence ID" value="JAH86453.1"/>
    <property type="molecule type" value="Transcribed_RNA"/>
</dbReference>
<dbReference type="AlphaFoldDB" id="A0A0E9WAD6"/>
<sequence length="26" mass="2940">MQTPENAFASAKHIVMSAEIRFGEQF</sequence>
<organism evidence="1">
    <name type="scientific">Anguilla anguilla</name>
    <name type="common">European freshwater eel</name>
    <name type="synonym">Muraena anguilla</name>
    <dbReference type="NCBI Taxonomy" id="7936"/>
    <lineage>
        <taxon>Eukaryota</taxon>
        <taxon>Metazoa</taxon>
        <taxon>Chordata</taxon>
        <taxon>Craniata</taxon>
        <taxon>Vertebrata</taxon>
        <taxon>Euteleostomi</taxon>
        <taxon>Actinopterygii</taxon>
        <taxon>Neopterygii</taxon>
        <taxon>Teleostei</taxon>
        <taxon>Anguilliformes</taxon>
        <taxon>Anguillidae</taxon>
        <taxon>Anguilla</taxon>
    </lineage>
</organism>
<reference evidence="1" key="2">
    <citation type="journal article" date="2015" name="Fish Shellfish Immunol.">
        <title>Early steps in the European eel (Anguilla anguilla)-Vibrio vulnificus interaction in the gills: Role of the RtxA13 toxin.</title>
        <authorList>
            <person name="Callol A."/>
            <person name="Pajuelo D."/>
            <person name="Ebbesson L."/>
            <person name="Teles M."/>
            <person name="MacKenzie S."/>
            <person name="Amaro C."/>
        </authorList>
    </citation>
    <scope>NUCLEOTIDE SEQUENCE</scope>
</reference>